<keyword evidence="9" id="KW-1185">Reference proteome</keyword>
<dbReference type="FunFam" id="1.10.1170.10:FF:000002">
    <property type="entry name" value="Baculoviral IAP repeat containing 7"/>
    <property type="match status" value="1"/>
</dbReference>
<dbReference type="Gene3D" id="1.10.1170.10">
    <property type="entry name" value="Inhibitor Of Apoptosis Protein (2mihbC-IAP-1), Chain A"/>
    <property type="match status" value="1"/>
</dbReference>
<keyword evidence="2" id="KW-0479">Metal-binding</keyword>
<dbReference type="InterPro" id="IPR050784">
    <property type="entry name" value="IAP"/>
</dbReference>
<dbReference type="AlphaFoldDB" id="A0ABD3XAF0"/>
<gene>
    <name evidence="8" type="ORF">ACJMK2_029378</name>
</gene>
<dbReference type="PROSITE" id="PS50143">
    <property type="entry name" value="BIR_REPEAT_2"/>
    <property type="match status" value="1"/>
</dbReference>
<dbReference type="Proteomes" id="UP001634394">
    <property type="component" value="Unassembled WGS sequence"/>
</dbReference>
<dbReference type="Pfam" id="PF13920">
    <property type="entry name" value="zf-C3HC4_3"/>
    <property type="match status" value="1"/>
</dbReference>
<dbReference type="CDD" id="cd00022">
    <property type="entry name" value="BIR"/>
    <property type="match status" value="1"/>
</dbReference>
<name>A0ABD3XAF0_SINWO</name>
<dbReference type="GO" id="GO:0008270">
    <property type="term" value="F:zinc ion binding"/>
    <property type="evidence" value="ECO:0007669"/>
    <property type="project" value="UniProtKB-KW"/>
</dbReference>
<organism evidence="8 9">
    <name type="scientific">Sinanodonta woodiana</name>
    <name type="common">Chinese pond mussel</name>
    <name type="synonym">Anodonta woodiana</name>
    <dbReference type="NCBI Taxonomy" id="1069815"/>
    <lineage>
        <taxon>Eukaryota</taxon>
        <taxon>Metazoa</taxon>
        <taxon>Spiralia</taxon>
        <taxon>Lophotrochozoa</taxon>
        <taxon>Mollusca</taxon>
        <taxon>Bivalvia</taxon>
        <taxon>Autobranchia</taxon>
        <taxon>Heteroconchia</taxon>
        <taxon>Palaeoheterodonta</taxon>
        <taxon>Unionida</taxon>
        <taxon>Unionoidea</taxon>
        <taxon>Unionidae</taxon>
        <taxon>Unioninae</taxon>
        <taxon>Sinanodonta</taxon>
    </lineage>
</organism>
<dbReference type="Pfam" id="PF00653">
    <property type="entry name" value="BIR"/>
    <property type="match status" value="1"/>
</dbReference>
<evidence type="ECO:0000256" key="4">
    <source>
        <dbReference type="ARBA" id="ARBA00022833"/>
    </source>
</evidence>
<dbReference type="PROSITE" id="PS50089">
    <property type="entry name" value="ZF_RING_2"/>
    <property type="match status" value="1"/>
</dbReference>
<evidence type="ECO:0000313" key="9">
    <source>
        <dbReference type="Proteomes" id="UP001634394"/>
    </source>
</evidence>
<keyword evidence="3 5" id="KW-0863">Zinc-finger</keyword>
<dbReference type="InterPro" id="IPR001841">
    <property type="entry name" value="Znf_RING"/>
</dbReference>
<protein>
    <recommendedName>
        <fullName evidence="7">RING-type domain-containing protein</fullName>
    </recommendedName>
</protein>
<evidence type="ECO:0000256" key="3">
    <source>
        <dbReference type="ARBA" id="ARBA00022771"/>
    </source>
</evidence>
<dbReference type="PANTHER" id="PTHR10044">
    <property type="entry name" value="INHIBITOR OF APOPTOSIS"/>
    <property type="match status" value="1"/>
</dbReference>
<evidence type="ECO:0000256" key="1">
    <source>
        <dbReference type="ARBA" id="ARBA00006672"/>
    </source>
</evidence>
<dbReference type="InterPro" id="IPR013083">
    <property type="entry name" value="Znf_RING/FYVE/PHD"/>
</dbReference>
<dbReference type="PANTHER" id="PTHR10044:SF139">
    <property type="entry name" value="DEATH-ASSOCIATED INHIBITOR OF APOPTOSIS 2"/>
    <property type="match status" value="1"/>
</dbReference>
<feature type="domain" description="RING-type" evidence="7">
    <location>
        <begin position="240"/>
        <end position="274"/>
    </location>
</feature>
<dbReference type="Gene3D" id="3.30.40.10">
    <property type="entry name" value="Zinc/RING finger domain, C3HC4 (zinc finger)"/>
    <property type="match status" value="1"/>
</dbReference>
<accession>A0ABD3XAF0</accession>
<evidence type="ECO:0000256" key="6">
    <source>
        <dbReference type="SAM" id="MobiDB-lite"/>
    </source>
</evidence>
<evidence type="ECO:0000256" key="5">
    <source>
        <dbReference type="PROSITE-ProRule" id="PRU00175"/>
    </source>
</evidence>
<feature type="region of interest" description="Disordered" evidence="6">
    <location>
        <begin position="56"/>
        <end position="86"/>
    </location>
</feature>
<dbReference type="EMBL" id="JBJQND010000003">
    <property type="protein sequence ID" value="KAL3883085.1"/>
    <property type="molecule type" value="Genomic_DNA"/>
</dbReference>
<dbReference type="InterPro" id="IPR001370">
    <property type="entry name" value="BIR_rpt"/>
</dbReference>
<dbReference type="SMART" id="SM00238">
    <property type="entry name" value="BIR"/>
    <property type="match status" value="1"/>
</dbReference>
<feature type="compositionally biased region" description="Polar residues" evidence="6">
    <location>
        <begin position="56"/>
        <end position="83"/>
    </location>
</feature>
<evidence type="ECO:0000256" key="2">
    <source>
        <dbReference type="ARBA" id="ARBA00022723"/>
    </source>
</evidence>
<evidence type="ECO:0000259" key="7">
    <source>
        <dbReference type="PROSITE" id="PS50089"/>
    </source>
</evidence>
<reference evidence="8 9" key="1">
    <citation type="submission" date="2024-11" db="EMBL/GenBank/DDBJ databases">
        <title>Chromosome-level genome assembly of the freshwater bivalve Anodonta woodiana.</title>
        <authorList>
            <person name="Chen X."/>
        </authorList>
    </citation>
    <scope>NUCLEOTIDE SEQUENCE [LARGE SCALE GENOMIC DNA]</scope>
    <source>
        <strain evidence="8">MN2024</strain>
        <tissue evidence="8">Gills</tissue>
    </source>
</reference>
<sequence>MNFLFNLKEEIFGEKNCKAVLSHVYVHTSRGKMEMHPSEMSQFCCHFSNVERMRNGTQQSQGANGATANASVVTSRNPGQWGSSDRIRSPQYQAYSLQDVVRCFACNGGLKNWDPEDDPWIEHARWFPQCPFVKRVKGQEFIDLVWRLTEESDEEEDAVVHSAFQPNNPMADAPNLRNELNPQLDQENEQIRLELDSAKTCLTEMGFSRDVVARAAMDELLKKGSVHRRREANQKLQKKCVVCREASRQILLLPCTHLCVCLKCSEKCYICPLCYKRIRQKIKTYII</sequence>
<evidence type="ECO:0000313" key="8">
    <source>
        <dbReference type="EMBL" id="KAL3883085.1"/>
    </source>
</evidence>
<dbReference type="SUPFAM" id="SSF57924">
    <property type="entry name" value="Inhibitor of apoptosis (IAP) repeat"/>
    <property type="match status" value="1"/>
</dbReference>
<keyword evidence="4" id="KW-0862">Zinc</keyword>
<proteinExistence type="inferred from homology"/>
<comment type="caution">
    <text evidence="8">The sequence shown here is derived from an EMBL/GenBank/DDBJ whole genome shotgun (WGS) entry which is preliminary data.</text>
</comment>
<comment type="similarity">
    <text evidence="1">Belongs to the IAP family.</text>
</comment>